<dbReference type="Pfam" id="PF04480">
    <property type="entry name" value="DUF559"/>
    <property type="match status" value="1"/>
</dbReference>
<dbReference type="PANTHER" id="PTHR38590">
    <property type="entry name" value="BLL0828 PROTEIN"/>
    <property type="match status" value="1"/>
</dbReference>
<evidence type="ECO:0000259" key="1">
    <source>
        <dbReference type="Pfam" id="PF04480"/>
    </source>
</evidence>
<comment type="caution">
    <text evidence="2">The sequence shown here is derived from an EMBL/GenBank/DDBJ whole genome shotgun (WGS) entry which is preliminary data.</text>
</comment>
<dbReference type="InterPro" id="IPR047216">
    <property type="entry name" value="Endonuclease_DUF559_bact"/>
</dbReference>
<evidence type="ECO:0000313" key="3">
    <source>
        <dbReference type="Proteomes" id="UP000229782"/>
    </source>
</evidence>
<dbReference type="EMBL" id="PCWM01000014">
    <property type="protein sequence ID" value="PIR03374.1"/>
    <property type="molecule type" value="Genomic_DNA"/>
</dbReference>
<feature type="domain" description="DUF559" evidence="1">
    <location>
        <begin position="13"/>
        <end position="113"/>
    </location>
</feature>
<dbReference type="PANTHER" id="PTHR38590:SF1">
    <property type="entry name" value="BLL0828 PROTEIN"/>
    <property type="match status" value="1"/>
</dbReference>
<protein>
    <recommendedName>
        <fullName evidence="1">DUF559 domain-containing protein</fullName>
    </recommendedName>
</protein>
<dbReference type="InterPro" id="IPR007569">
    <property type="entry name" value="DUF559"/>
</dbReference>
<sequence>MRTPYRKYKALINARTKELRNNPTPTENVLWDHLRKRQFQGLKFLRQHPILHHQNNRVYFFIADFYCHEHQLIIEVDGDIHNKKEQMEHDQMRTETLEEMGYTVIRFPNSIVDNLLKGDSSIRCLPQT</sequence>
<dbReference type="Gene3D" id="3.40.960.10">
    <property type="entry name" value="VSR Endonuclease"/>
    <property type="match status" value="1"/>
</dbReference>
<dbReference type="Proteomes" id="UP000229782">
    <property type="component" value="Unassembled WGS sequence"/>
</dbReference>
<dbReference type="SUPFAM" id="SSF52980">
    <property type="entry name" value="Restriction endonuclease-like"/>
    <property type="match status" value="1"/>
</dbReference>
<evidence type="ECO:0000313" key="2">
    <source>
        <dbReference type="EMBL" id="PIR03374.1"/>
    </source>
</evidence>
<dbReference type="AlphaFoldDB" id="A0A2H0N396"/>
<name>A0A2H0N396_9BACT</name>
<proteinExistence type="predicted"/>
<dbReference type="CDD" id="cd01038">
    <property type="entry name" value="Endonuclease_DUF559"/>
    <property type="match status" value="1"/>
</dbReference>
<organism evidence="2 3">
    <name type="scientific">Candidatus Magasanikbacteria bacterium CG11_big_fil_rev_8_21_14_0_20_43_7</name>
    <dbReference type="NCBI Taxonomy" id="1974654"/>
    <lineage>
        <taxon>Bacteria</taxon>
        <taxon>Candidatus Magasanikiibacteriota</taxon>
    </lineage>
</organism>
<gene>
    <name evidence="2" type="ORF">COV60_00705</name>
</gene>
<reference evidence="2 3" key="1">
    <citation type="submission" date="2017-09" db="EMBL/GenBank/DDBJ databases">
        <title>Depth-based differentiation of microbial function through sediment-hosted aquifers and enrichment of novel symbionts in the deep terrestrial subsurface.</title>
        <authorList>
            <person name="Probst A.J."/>
            <person name="Ladd B."/>
            <person name="Jarett J.K."/>
            <person name="Geller-Mcgrath D.E."/>
            <person name="Sieber C.M."/>
            <person name="Emerson J.B."/>
            <person name="Anantharaman K."/>
            <person name="Thomas B.C."/>
            <person name="Malmstrom R."/>
            <person name="Stieglmeier M."/>
            <person name="Klingl A."/>
            <person name="Woyke T."/>
            <person name="Ryan C.M."/>
            <person name="Banfield J.F."/>
        </authorList>
    </citation>
    <scope>NUCLEOTIDE SEQUENCE [LARGE SCALE GENOMIC DNA]</scope>
    <source>
        <strain evidence="2">CG11_big_fil_rev_8_21_14_0_20_43_7</strain>
    </source>
</reference>
<dbReference type="InterPro" id="IPR011335">
    <property type="entry name" value="Restrct_endonuc-II-like"/>
</dbReference>
<accession>A0A2H0N396</accession>